<keyword evidence="8 9" id="KW-0807">Transducer</keyword>
<comment type="caution">
    <text evidence="9">Lacks conserved residue(s) required for the propagation of feature annotation.</text>
</comment>
<evidence type="ECO:0000313" key="11">
    <source>
        <dbReference type="RefSeq" id="XP_028028939.1"/>
    </source>
</evidence>
<dbReference type="GeneID" id="114242109"/>
<keyword evidence="6 9" id="KW-0472">Membrane</keyword>
<feature type="transmembrane region" description="Helical" evidence="9">
    <location>
        <begin position="72"/>
        <end position="94"/>
    </location>
</feature>
<dbReference type="InterPro" id="IPR004117">
    <property type="entry name" value="7tm6_olfct_rcpt"/>
</dbReference>
<dbReference type="KEGG" id="bman:114242109"/>
<dbReference type="GO" id="GO:0004984">
    <property type="term" value="F:olfactory receptor activity"/>
    <property type="evidence" value="ECO:0007669"/>
    <property type="project" value="InterPro"/>
</dbReference>
<protein>
    <recommendedName>
        <fullName evidence="9">Odorant receptor</fullName>
    </recommendedName>
</protein>
<keyword evidence="3 9" id="KW-0812">Transmembrane</keyword>
<evidence type="ECO:0000256" key="4">
    <source>
        <dbReference type="ARBA" id="ARBA00022725"/>
    </source>
</evidence>
<evidence type="ECO:0000256" key="7">
    <source>
        <dbReference type="ARBA" id="ARBA00023170"/>
    </source>
</evidence>
<gene>
    <name evidence="11" type="primary">LOC114242109</name>
</gene>
<evidence type="ECO:0000313" key="10">
    <source>
        <dbReference type="Proteomes" id="UP000504629"/>
    </source>
</evidence>
<evidence type="ECO:0000256" key="1">
    <source>
        <dbReference type="ARBA" id="ARBA00004141"/>
    </source>
</evidence>
<organism evidence="10 11">
    <name type="scientific">Bombyx mandarina</name>
    <name type="common">Wild silk moth</name>
    <name type="synonym">Wild silkworm</name>
    <dbReference type="NCBI Taxonomy" id="7092"/>
    <lineage>
        <taxon>Eukaryota</taxon>
        <taxon>Metazoa</taxon>
        <taxon>Ecdysozoa</taxon>
        <taxon>Arthropoda</taxon>
        <taxon>Hexapoda</taxon>
        <taxon>Insecta</taxon>
        <taxon>Pterygota</taxon>
        <taxon>Neoptera</taxon>
        <taxon>Endopterygota</taxon>
        <taxon>Lepidoptera</taxon>
        <taxon>Glossata</taxon>
        <taxon>Ditrysia</taxon>
        <taxon>Bombycoidea</taxon>
        <taxon>Bombycidae</taxon>
        <taxon>Bombycinae</taxon>
        <taxon>Bombyx</taxon>
    </lineage>
</organism>
<feature type="transmembrane region" description="Helical" evidence="9">
    <location>
        <begin position="274"/>
        <end position="295"/>
    </location>
</feature>
<evidence type="ECO:0000256" key="6">
    <source>
        <dbReference type="ARBA" id="ARBA00023136"/>
    </source>
</evidence>
<reference evidence="11" key="1">
    <citation type="submission" date="2025-08" db="UniProtKB">
        <authorList>
            <consortium name="RefSeq"/>
        </authorList>
    </citation>
    <scope>IDENTIFICATION</scope>
    <source>
        <tissue evidence="11">Silk gland</tissue>
    </source>
</reference>
<evidence type="ECO:0000256" key="2">
    <source>
        <dbReference type="ARBA" id="ARBA00022606"/>
    </source>
</evidence>
<comment type="subcellular location">
    <subcellularLocation>
        <location evidence="9">Cell membrane</location>
        <topology evidence="9">Multi-pass membrane protein</topology>
    </subcellularLocation>
    <subcellularLocation>
        <location evidence="1">Membrane</location>
        <topology evidence="1">Multi-pass membrane protein</topology>
    </subcellularLocation>
</comment>
<feature type="transmembrane region" description="Helical" evidence="9">
    <location>
        <begin position="307"/>
        <end position="326"/>
    </location>
</feature>
<dbReference type="OrthoDB" id="6765072at2759"/>
<keyword evidence="7 9" id="KW-0675">Receptor</keyword>
<proteinExistence type="inferred from homology"/>
<dbReference type="RefSeq" id="XP_028028939.1">
    <property type="nucleotide sequence ID" value="XM_028173138.1"/>
</dbReference>
<dbReference type="GO" id="GO:0005886">
    <property type="term" value="C:plasma membrane"/>
    <property type="evidence" value="ECO:0007669"/>
    <property type="project" value="UniProtKB-SubCell"/>
</dbReference>
<feature type="transmembrane region" description="Helical" evidence="9">
    <location>
        <begin position="186"/>
        <end position="208"/>
    </location>
</feature>
<evidence type="ECO:0000256" key="3">
    <source>
        <dbReference type="ARBA" id="ARBA00022692"/>
    </source>
</evidence>
<accession>A0A6J2JKJ4</accession>
<feature type="transmembrane region" description="Helical" evidence="9">
    <location>
        <begin position="131"/>
        <end position="150"/>
    </location>
</feature>
<feature type="transmembrane region" description="Helical" evidence="9">
    <location>
        <begin position="43"/>
        <end position="66"/>
    </location>
</feature>
<dbReference type="GO" id="GO:0005549">
    <property type="term" value="F:odorant binding"/>
    <property type="evidence" value="ECO:0007669"/>
    <property type="project" value="InterPro"/>
</dbReference>
<keyword evidence="10" id="KW-1185">Reference proteome</keyword>
<dbReference type="PANTHER" id="PTHR21137">
    <property type="entry name" value="ODORANT RECEPTOR"/>
    <property type="match status" value="1"/>
</dbReference>
<sequence>MEALKDYPVDFARSFKASLDFLSWSNIKFFAEDQTFIQRYWRLIITTPCVVLMYVTAILHICKLLYEEEIFVIAYLMPPVLVATQAILKAFVLVPNSSQVSHIMRELGNLWTRTNLTVTQSNDRAAILKKVNFCNSVIFWISMVGTLQYMTSPLLETLVRRFVMKEDCELLLPITCSYPLSPSNDWAVYIFVYAFLFYSECLCVFVYVGAELIMITLCANLGMQFTLLREDLLQLNPVANKKRGTAISSEELAIKQFVMRHQQLVELSRLLDSVFNPIIFVNLLFVGLTTCFFRYAGQFSRGPTYMLNNYVAVFSSLQFVFYLCYFGELLTGASARIGDTAYQNLWFEGGTHYQKTMLLIIRRSQRACCLTSLKYAPVTLNMFTKVISTTWSYFSLMNTVYGEQE</sequence>
<keyword evidence="5 9" id="KW-1133">Transmembrane helix</keyword>
<dbReference type="AlphaFoldDB" id="A0A6J2JKJ4"/>
<dbReference type="Proteomes" id="UP000504629">
    <property type="component" value="Unplaced"/>
</dbReference>
<evidence type="ECO:0000256" key="8">
    <source>
        <dbReference type="ARBA" id="ARBA00023224"/>
    </source>
</evidence>
<evidence type="ECO:0000256" key="5">
    <source>
        <dbReference type="ARBA" id="ARBA00022989"/>
    </source>
</evidence>
<dbReference type="PANTHER" id="PTHR21137:SF44">
    <property type="entry name" value="ODORANT RECEPTOR 13A-RELATED"/>
    <property type="match status" value="1"/>
</dbReference>
<comment type="similarity">
    <text evidence="9">Belongs to the insect chemoreceptor superfamily. Heteromeric odorant receptor channel (TC 1.A.69) family.</text>
</comment>
<keyword evidence="4 9" id="KW-0552">Olfaction</keyword>
<keyword evidence="2 9" id="KW-0716">Sensory transduction</keyword>
<dbReference type="GO" id="GO:0007165">
    <property type="term" value="P:signal transduction"/>
    <property type="evidence" value="ECO:0007669"/>
    <property type="project" value="UniProtKB-KW"/>
</dbReference>
<evidence type="ECO:0000256" key="9">
    <source>
        <dbReference type="RuleBase" id="RU351113"/>
    </source>
</evidence>
<dbReference type="Pfam" id="PF02949">
    <property type="entry name" value="7tm_6"/>
    <property type="match status" value="1"/>
</dbReference>
<name>A0A6J2JKJ4_BOMMA</name>